<dbReference type="Pfam" id="PF13527">
    <property type="entry name" value="Acetyltransf_9"/>
    <property type="match status" value="1"/>
</dbReference>
<dbReference type="SUPFAM" id="SSF55729">
    <property type="entry name" value="Acyl-CoA N-acyltransferases (Nat)"/>
    <property type="match status" value="1"/>
</dbReference>
<organism evidence="2 3">
    <name type="scientific">Dendrothele bispora (strain CBS 962.96)</name>
    <dbReference type="NCBI Taxonomy" id="1314807"/>
    <lineage>
        <taxon>Eukaryota</taxon>
        <taxon>Fungi</taxon>
        <taxon>Dikarya</taxon>
        <taxon>Basidiomycota</taxon>
        <taxon>Agaricomycotina</taxon>
        <taxon>Agaricomycetes</taxon>
        <taxon>Agaricomycetidae</taxon>
        <taxon>Agaricales</taxon>
        <taxon>Agaricales incertae sedis</taxon>
        <taxon>Dendrothele</taxon>
    </lineage>
</organism>
<dbReference type="EMBL" id="ML179445">
    <property type="protein sequence ID" value="THU87566.1"/>
    <property type="molecule type" value="Genomic_DNA"/>
</dbReference>
<feature type="domain" description="N-acetyltransferase" evidence="1">
    <location>
        <begin position="95"/>
        <end position="244"/>
    </location>
</feature>
<name>A0A4S8LEY9_DENBC</name>
<evidence type="ECO:0000313" key="3">
    <source>
        <dbReference type="Proteomes" id="UP000297245"/>
    </source>
</evidence>
<dbReference type="OrthoDB" id="544277at2759"/>
<dbReference type="InterPro" id="IPR052523">
    <property type="entry name" value="Trichothecene_AcTrans"/>
</dbReference>
<evidence type="ECO:0000259" key="1">
    <source>
        <dbReference type="PROSITE" id="PS51186"/>
    </source>
</evidence>
<sequence length="249" mass="27709">MSKQPAIRVATPDDLNGLATMCQRAFIHSPPQTFYARLRAPLTTEPKDQKARDNQIKFLKFLLRRSWYLDARITVVVVDDNDGKQRIVAVTIWRPPLKPESPKAPSALSTLRMGILPVLLSWGIGVKNRTSEITQAAQSVLEEGYKIRNLPGSPDDSWYLLLAGVDPDYQKRGYMGVLLREAFDNVPDALFTLEANSPSSRDVYKKFGFEVVKEITIAKGKVDARGVAATGDSATGFPMFPMIRVSNQV</sequence>
<gene>
    <name evidence="2" type="ORF">K435DRAFT_969846</name>
</gene>
<evidence type="ECO:0000313" key="2">
    <source>
        <dbReference type="EMBL" id="THU87566.1"/>
    </source>
</evidence>
<dbReference type="InterPro" id="IPR016181">
    <property type="entry name" value="Acyl_CoA_acyltransferase"/>
</dbReference>
<dbReference type="GO" id="GO:0016747">
    <property type="term" value="F:acyltransferase activity, transferring groups other than amino-acyl groups"/>
    <property type="evidence" value="ECO:0007669"/>
    <property type="project" value="InterPro"/>
</dbReference>
<dbReference type="AlphaFoldDB" id="A0A4S8LEY9"/>
<dbReference type="PANTHER" id="PTHR42791">
    <property type="entry name" value="GNAT FAMILY ACETYLTRANSFERASE"/>
    <property type="match status" value="1"/>
</dbReference>
<dbReference type="PROSITE" id="PS51186">
    <property type="entry name" value="GNAT"/>
    <property type="match status" value="1"/>
</dbReference>
<dbReference type="Proteomes" id="UP000297245">
    <property type="component" value="Unassembled WGS sequence"/>
</dbReference>
<dbReference type="InterPro" id="IPR000182">
    <property type="entry name" value="GNAT_dom"/>
</dbReference>
<dbReference type="Gene3D" id="3.40.630.30">
    <property type="match status" value="1"/>
</dbReference>
<dbReference type="PANTHER" id="PTHR42791:SF1">
    <property type="entry name" value="N-ACETYLTRANSFERASE DOMAIN-CONTAINING PROTEIN"/>
    <property type="match status" value="1"/>
</dbReference>
<keyword evidence="3" id="KW-1185">Reference proteome</keyword>
<protein>
    <recommendedName>
        <fullName evidence="1">N-acetyltransferase domain-containing protein</fullName>
    </recommendedName>
</protein>
<reference evidence="2 3" key="1">
    <citation type="journal article" date="2019" name="Nat. Ecol. Evol.">
        <title>Megaphylogeny resolves global patterns of mushroom evolution.</title>
        <authorList>
            <person name="Varga T."/>
            <person name="Krizsan K."/>
            <person name="Foldi C."/>
            <person name="Dima B."/>
            <person name="Sanchez-Garcia M."/>
            <person name="Sanchez-Ramirez S."/>
            <person name="Szollosi G.J."/>
            <person name="Szarkandi J.G."/>
            <person name="Papp V."/>
            <person name="Albert L."/>
            <person name="Andreopoulos W."/>
            <person name="Angelini C."/>
            <person name="Antonin V."/>
            <person name="Barry K.W."/>
            <person name="Bougher N.L."/>
            <person name="Buchanan P."/>
            <person name="Buyck B."/>
            <person name="Bense V."/>
            <person name="Catcheside P."/>
            <person name="Chovatia M."/>
            <person name="Cooper J."/>
            <person name="Damon W."/>
            <person name="Desjardin D."/>
            <person name="Finy P."/>
            <person name="Geml J."/>
            <person name="Haridas S."/>
            <person name="Hughes K."/>
            <person name="Justo A."/>
            <person name="Karasinski D."/>
            <person name="Kautmanova I."/>
            <person name="Kiss B."/>
            <person name="Kocsube S."/>
            <person name="Kotiranta H."/>
            <person name="LaButti K.M."/>
            <person name="Lechner B.E."/>
            <person name="Liimatainen K."/>
            <person name="Lipzen A."/>
            <person name="Lukacs Z."/>
            <person name="Mihaltcheva S."/>
            <person name="Morgado L.N."/>
            <person name="Niskanen T."/>
            <person name="Noordeloos M.E."/>
            <person name="Ohm R.A."/>
            <person name="Ortiz-Santana B."/>
            <person name="Ovrebo C."/>
            <person name="Racz N."/>
            <person name="Riley R."/>
            <person name="Savchenko A."/>
            <person name="Shiryaev A."/>
            <person name="Soop K."/>
            <person name="Spirin V."/>
            <person name="Szebenyi C."/>
            <person name="Tomsovsky M."/>
            <person name="Tulloss R.E."/>
            <person name="Uehling J."/>
            <person name="Grigoriev I.V."/>
            <person name="Vagvolgyi C."/>
            <person name="Papp T."/>
            <person name="Martin F.M."/>
            <person name="Miettinen O."/>
            <person name="Hibbett D.S."/>
            <person name="Nagy L.G."/>
        </authorList>
    </citation>
    <scope>NUCLEOTIDE SEQUENCE [LARGE SCALE GENOMIC DNA]</scope>
    <source>
        <strain evidence="2 3">CBS 962.96</strain>
    </source>
</reference>
<proteinExistence type="predicted"/>
<accession>A0A4S8LEY9</accession>